<proteinExistence type="inferred from homology"/>
<evidence type="ECO:0000313" key="12">
    <source>
        <dbReference type="EMBL" id="KIO29602.1"/>
    </source>
</evidence>
<dbReference type="InterPro" id="IPR020846">
    <property type="entry name" value="MFS_dom"/>
</dbReference>
<dbReference type="HOGENOM" id="CLU_001265_30_13_1"/>
<protein>
    <recommendedName>
        <fullName evidence="11">Major facilitator superfamily (MFS) profile domain-containing protein</fullName>
    </recommendedName>
</protein>
<sequence>MATTTAHPQRQDSAYDMKEKDSIEQIERNPQHPEIIVDEKVHDPGARFAAAKIAGQLDPWSRASFTIYACALMAFLCSMGNGYDGSLMTAINAMEYYQKQFNSGRLGSKTGIIFSIYTVGQMAGSLFAGPICDRFGRRGGMFAGAWGIVVGVAVISSSTTRAQFIGGRFLLGFGIAIATTGAPTYILECSPPQWRGRLTSLYNTGWFGGSIPAAGITLGTSAIKSNWSWKIPLILQALPATFVIIFVWFLPESPRFMYQNGRKEEAFAFLTKYHGNGDRNNPIVQLEIEEFEEAIAQDGSDKRWWDYSALVKTKNARWRSLMVFLMGLFGQMSGNGLGYFNVDIYKSLGYNTHMQFILNLVNSLVQAFTAWVAVSLTDRMPRRKVLVTGTALCCLMLAANAGFSAKWASYTPSTKNLNVGRAGAASFFLFNSAYAFTYTPLQSLYPAECLENTARAKGVAMKIFVISCTSFINLLCTPIALENIGWKFILVFVGWDAFETVIWYFFAVETQGRTLEELDIIFSAPNPVAASKQKSLAIVDKENGIVHVVAAK</sequence>
<evidence type="ECO:0000256" key="10">
    <source>
        <dbReference type="SAM" id="Phobius"/>
    </source>
</evidence>
<dbReference type="PANTHER" id="PTHR48022:SF36">
    <property type="entry name" value="LACTOSE PERMEASE, PUTATIVE (AFU_ORTHOLOGUE AFUA_1G17310)-RELATED"/>
    <property type="match status" value="1"/>
</dbReference>
<gene>
    <name evidence="12" type="ORF">M407DRAFT_227384</name>
</gene>
<dbReference type="PANTHER" id="PTHR48022">
    <property type="entry name" value="PLASTIDIC GLUCOSE TRANSPORTER 4"/>
    <property type="match status" value="1"/>
</dbReference>
<dbReference type="STRING" id="1051891.A0A0C3M7D5"/>
<feature type="transmembrane region" description="Helical" evidence="10">
    <location>
        <begin position="169"/>
        <end position="188"/>
    </location>
</feature>
<evidence type="ECO:0000256" key="8">
    <source>
        <dbReference type="RuleBase" id="RU003346"/>
    </source>
</evidence>
<feature type="transmembrane region" description="Helical" evidence="10">
    <location>
        <begin position="112"/>
        <end position="132"/>
    </location>
</feature>
<dbReference type="GO" id="GO:0016020">
    <property type="term" value="C:membrane"/>
    <property type="evidence" value="ECO:0007669"/>
    <property type="project" value="UniProtKB-SubCell"/>
</dbReference>
<feature type="transmembrane region" description="Helical" evidence="10">
    <location>
        <begin position="65"/>
        <end position="83"/>
    </location>
</feature>
<dbReference type="InterPro" id="IPR003663">
    <property type="entry name" value="Sugar/inositol_transpt"/>
</dbReference>
<keyword evidence="3 8" id="KW-0813">Transport</keyword>
<dbReference type="NCBIfam" id="TIGR00879">
    <property type="entry name" value="SP"/>
    <property type="match status" value="1"/>
</dbReference>
<feature type="transmembrane region" description="Helical" evidence="10">
    <location>
        <begin position="459"/>
        <end position="480"/>
    </location>
</feature>
<keyword evidence="6 10" id="KW-0472">Membrane</keyword>
<evidence type="ECO:0000256" key="3">
    <source>
        <dbReference type="ARBA" id="ARBA00022448"/>
    </source>
</evidence>
<dbReference type="PROSITE" id="PS50850">
    <property type="entry name" value="MFS"/>
    <property type="match status" value="1"/>
</dbReference>
<feature type="domain" description="Major facilitator superfamily (MFS) profile" evidence="11">
    <location>
        <begin position="70"/>
        <end position="511"/>
    </location>
</feature>
<dbReference type="Proteomes" id="UP000054248">
    <property type="component" value="Unassembled WGS sequence"/>
</dbReference>
<dbReference type="Gene3D" id="1.20.1250.20">
    <property type="entry name" value="MFS general substrate transporter like domains"/>
    <property type="match status" value="1"/>
</dbReference>
<dbReference type="InterPro" id="IPR005828">
    <property type="entry name" value="MFS_sugar_transport-like"/>
</dbReference>
<accession>A0A0C3M7D5</accession>
<dbReference type="Pfam" id="PF00083">
    <property type="entry name" value="Sugar_tr"/>
    <property type="match status" value="1"/>
</dbReference>
<evidence type="ECO:0000256" key="9">
    <source>
        <dbReference type="SAM" id="MobiDB-lite"/>
    </source>
</evidence>
<feature type="transmembrane region" description="Helical" evidence="10">
    <location>
        <begin position="200"/>
        <end position="223"/>
    </location>
</feature>
<dbReference type="SUPFAM" id="SSF103473">
    <property type="entry name" value="MFS general substrate transporter"/>
    <property type="match status" value="1"/>
</dbReference>
<dbReference type="InterPro" id="IPR050360">
    <property type="entry name" value="MFS_Sugar_Transporters"/>
</dbReference>
<evidence type="ECO:0000256" key="6">
    <source>
        <dbReference type="ARBA" id="ARBA00023136"/>
    </source>
</evidence>
<keyword evidence="4 10" id="KW-0812">Transmembrane</keyword>
<dbReference type="FunFam" id="1.20.1250.20:FF:000217">
    <property type="entry name" value="MFS lactose permease, putative"/>
    <property type="match status" value="1"/>
</dbReference>
<feature type="transmembrane region" description="Helical" evidence="10">
    <location>
        <begin position="229"/>
        <end position="250"/>
    </location>
</feature>
<comment type="catalytic activity">
    <reaction evidence="7">
        <text>myo-inositol(out) + H(+)(out) = myo-inositol(in) + H(+)(in)</text>
        <dbReference type="Rhea" id="RHEA:60364"/>
        <dbReference type="ChEBI" id="CHEBI:15378"/>
        <dbReference type="ChEBI" id="CHEBI:17268"/>
    </reaction>
</comment>
<dbReference type="EMBL" id="KN822981">
    <property type="protein sequence ID" value="KIO29602.1"/>
    <property type="molecule type" value="Genomic_DNA"/>
</dbReference>
<evidence type="ECO:0000256" key="4">
    <source>
        <dbReference type="ARBA" id="ARBA00022692"/>
    </source>
</evidence>
<feature type="transmembrane region" description="Helical" evidence="10">
    <location>
        <begin position="486"/>
        <end position="506"/>
    </location>
</feature>
<evidence type="ECO:0000256" key="7">
    <source>
        <dbReference type="ARBA" id="ARBA00049119"/>
    </source>
</evidence>
<name>A0A0C3M7D5_9AGAM</name>
<feature type="region of interest" description="Disordered" evidence="9">
    <location>
        <begin position="1"/>
        <end position="22"/>
    </location>
</feature>
<feature type="transmembrane region" description="Helical" evidence="10">
    <location>
        <begin position="139"/>
        <end position="157"/>
    </location>
</feature>
<feature type="transmembrane region" description="Helical" evidence="10">
    <location>
        <begin position="419"/>
        <end position="438"/>
    </location>
</feature>
<comment type="subcellular location">
    <subcellularLocation>
        <location evidence="1">Membrane</location>
        <topology evidence="1">Multi-pass membrane protein</topology>
    </subcellularLocation>
</comment>
<reference evidence="13" key="2">
    <citation type="submission" date="2015-01" db="EMBL/GenBank/DDBJ databases">
        <title>Evolutionary Origins and Diversification of the Mycorrhizal Mutualists.</title>
        <authorList>
            <consortium name="DOE Joint Genome Institute"/>
            <consortium name="Mycorrhizal Genomics Consortium"/>
            <person name="Kohler A."/>
            <person name="Kuo A."/>
            <person name="Nagy L.G."/>
            <person name="Floudas D."/>
            <person name="Copeland A."/>
            <person name="Barry K.W."/>
            <person name="Cichocki N."/>
            <person name="Veneault-Fourrey C."/>
            <person name="LaButti K."/>
            <person name="Lindquist E.A."/>
            <person name="Lipzen A."/>
            <person name="Lundell T."/>
            <person name="Morin E."/>
            <person name="Murat C."/>
            <person name="Riley R."/>
            <person name="Ohm R."/>
            <person name="Sun H."/>
            <person name="Tunlid A."/>
            <person name="Henrissat B."/>
            <person name="Grigoriev I.V."/>
            <person name="Hibbett D.S."/>
            <person name="Martin F."/>
        </authorList>
    </citation>
    <scope>NUCLEOTIDE SEQUENCE [LARGE SCALE GENOMIC DNA]</scope>
    <source>
        <strain evidence="13">MUT 4182</strain>
    </source>
</reference>
<feature type="transmembrane region" description="Helical" evidence="10">
    <location>
        <begin position="354"/>
        <end position="374"/>
    </location>
</feature>
<feature type="transmembrane region" description="Helical" evidence="10">
    <location>
        <begin position="386"/>
        <end position="407"/>
    </location>
</feature>
<keyword evidence="5 10" id="KW-1133">Transmembrane helix</keyword>
<feature type="transmembrane region" description="Helical" evidence="10">
    <location>
        <begin position="321"/>
        <end position="342"/>
    </location>
</feature>
<evidence type="ECO:0000256" key="1">
    <source>
        <dbReference type="ARBA" id="ARBA00004141"/>
    </source>
</evidence>
<dbReference type="GO" id="GO:0005351">
    <property type="term" value="F:carbohydrate:proton symporter activity"/>
    <property type="evidence" value="ECO:0007669"/>
    <property type="project" value="TreeGrafter"/>
</dbReference>
<dbReference type="OrthoDB" id="6133115at2759"/>
<feature type="compositionally biased region" description="Basic and acidic residues" evidence="9">
    <location>
        <begin position="9"/>
        <end position="22"/>
    </location>
</feature>
<evidence type="ECO:0000259" key="11">
    <source>
        <dbReference type="PROSITE" id="PS50850"/>
    </source>
</evidence>
<comment type="similarity">
    <text evidence="2 8">Belongs to the major facilitator superfamily. Sugar transporter (TC 2.A.1.1) family.</text>
</comment>
<organism evidence="12 13">
    <name type="scientific">Tulasnella calospora MUT 4182</name>
    <dbReference type="NCBI Taxonomy" id="1051891"/>
    <lineage>
        <taxon>Eukaryota</taxon>
        <taxon>Fungi</taxon>
        <taxon>Dikarya</taxon>
        <taxon>Basidiomycota</taxon>
        <taxon>Agaricomycotina</taxon>
        <taxon>Agaricomycetes</taxon>
        <taxon>Cantharellales</taxon>
        <taxon>Tulasnellaceae</taxon>
        <taxon>Tulasnella</taxon>
    </lineage>
</organism>
<keyword evidence="13" id="KW-1185">Reference proteome</keyword>
<evidence type="ECO:0000256" key="2">
    <source>
        <dbReference type="ARBA" id="ARBA00010992"/>
    </source>
</evidence>
<evidence type="ECO:0000256" key="5">
    <source>
        <dbReference type="ARBA" id="ARBA00022989"/>
    </source>
</evidence>
<reference evidence="12 13" key="1">
    <citation type="submission" date="2014-04" db="EMBL/GenBank/DDBJ databases">
        <authorList>
            <consortium name="DOE Joint Genome Institute"/>
            <person name="Kuo A."/>
            <person name="Girlanda M."/>
            <person name="Perotto S."/>
            <person name="Kohler A."/>
            <person name="Nagy L.G."/>
            <person name="Floudas D."/>
            <person name="Copeland A."/>
            <person name="Barry K.W."/>
            <person name="Cichocki N."/>
            <person name="Veneault-Fourrey C."/>
            <person name="LaButti K."/>
            <person name="Lindquist E.A."/>
            <person name="Lipzen A."/>
            <person name="Lundell T."/>
            <person name="Morin E."/>
            <person name="Murat C."/>
            <person name="Sun H."/>
            <person name="Tunlid A."/>
            <person name="Henrissat B."/>
            <person name="Grigoriev I.V."/>
            <person name="Hibbett D.S."/>
            <person name="Martin F."/>
            <person name="Nordberg H.P."/>
            <person name="Cantor M.N."/>
            <person name="Hua S.X."/>
        </authorList>
    </citation>
    <scope>NUCLEOTIDE SEQUENCE [LARGE SCALE GENOMIC DNA]</scope>
    <source>
        <strain evidence="12 13">MUT 4182</strain>
    </source>
</reference>
<evidence type="ECO:0000313" key="13">
    <source>
        <dbReference type="Proteomes" id="UP000054248"/>
    </source>
</evidence>
<dbReference type="AlphaFoldDB" id="A0A0C3M7D5"/>
<dbReference type="InterPro" id="IPR036259">
    <property type="entry name" value="MFS_trans_sf"/>
</dbReference>